<dbReference type="GO" id="GO:0016747">
    <property type="term" value="F:acyltransferase activity, transferring groups other than amino-acyl groups"/>
    <property type="evidence" value="ECO:0007669"/>
    <property type="project" value="TreeGrafter"/>
</dbReference>
<gene>
    <name evidence="2" type="ORF">CHT91_09985</name>
</gene>
<dbReference type="AlphaFoldDB" id="A0A3E2DCW6"/>
<sequence>MGRLTRIVVTALAGGALTLTPMAAHAAPATSDAPTSDVTAAVPGILGQIHDTQIHDTKGITVTSVTKVSGQQRTWQINYSTPSIDPAQTFDGQMAIRVTLPAGYASHPDKHYPVLYLLPGGGSGRVRDWTDESGKQGKAEQITADADLITVTLEGGKVSWYSDWANQSRGDADWSHHHLDEVIPFVDANFRTVASGKHRAIAGLSMGGYGAYHYAMEHPGMFSSVSAYSGAVDIESASVRATVAEQLVKSGYQPDSVWGPMVRTNKTLVEANPSSGEGADNLASIQRDGTRLALYAGTGLGSGNPGAMAIETAVGANTTALHVRLAARQVPHTYIRYTTRTYGGFKCDGGHDWGCWNADLSQDLPLILRAVRA</sequence>
<proteinExistence type="predicted"/>
<protein>
    <submittedName>
        <fullName evidence="2">Esterase</fullName>
    </submittedName>
</protein>
<dbReference type="Proteomes" id="UP000259211">
    <property type="component" value="Unassembled WGS sequence"/>
</dbReference>
<keyword evidence="1" id="KW-0732">Signal</keyword>
<dbReference type="Gene3D" id="3.40.50.1820">
    <property type="entry name" value="alpha/beta hydrolase"/>
    <property type="match status" value="1"/>
</dbReference>
<evidence type="ECO:0000256" key="1">
    <source>
        <dbReference type="SAM" id="SignalP"/>
    </source>
</evidence>
<dbReference type="InterPro" id="IPR029058">
    <property type="entry name" value="AB_hydrolase_fold"/>
</dbReference>
<accession>A0A3E2DCW6</accession>
<dbReference type="RefSeq" id="WP_117189608.1">
    <property type="nucleotide sequence ID" value="NZ_JASORL010000001.1"/>
</dbReference>
<reference evidence="2 3" key="1">
    <citation type="submission" date="2017-07" db="EMBL/GenBank/DDBJ databases">
        <authorList>
            <person name="Sun Z.S."/>
            <person name="Albrecht U."/>
            <person name="Echele G."/>
            <person name="Lee C.C."/>
        </authorList>
    </citation>
    <scope>NUCLEOTIDE SEQUENCE [LARGE SCALE GENOMIC DNA]</scope>
    <source>
        <strain evidence="2 3">P16-029</strain>
    </source>
</reference>
<evidence type="ECO:0000313" key="3">
    <source>
        <dbReference type="Proteomes" id="UP000259211"/>
    </source>
</evidence>
<name>A0A3E2DCW6_9ACTN</name>
<feature type="chain" id="PRO_5017826357" evidence="1">
    <location>
        <begin position="27"/>
        <end position="373"/>
    </location>
</feature>
<dbReference type="SUPFAM" id="SSF53474">
    <property type="entry name" value="alpha/beta-Hydrolases"/>
    <property type="match status" value="1"/>
</dbReference>
<dbReference type="EMBL" id="NOWI01000008">
    <property type="protein sequence ID" value="RFT43239.1"/>
    <property type="molecule type" value="Genomic_DNA"/>
</dbReference>
<dbReference type="InterPro" id="IPR050583">
    <property type="entry name" value="Mycobacterial_A85_antigen"/>
</dbReference>
<comment type="caution">
    <text evidence="2">The sequence shown here is derived from an EMBL/GenBank/DDBJ whole genome shotgun (WGS) entry which is preliminary data.</text>
</comment>
<feature type="signal peptide" evidence="1">
    <location>
        <begin position="1"/>
        <end position="26"/>
    </location>
</feature>
<dbReference type="PANTHER" id="PTHR48098:SF1">
    <property type="entry name" value="DIACYLGLYCEROL ACYLTRANSFERASE_MYCOLYLTRANSFERASE AG85A"/>
    <property type="match status" value="1"/>
</dbReference>
<dbReference type="InterPro" id="IPR000801">
    <property type="entry name" value="Esterase-like"/>
</dbReference>
<evidence type="ECO:0000313" key="2">
    <source>
        <dbReference type="EMBL" id="RFT43239.1"/>
    </source>
</evidence>
<dbReference type="Pfam" id="PF00756">
    <property type="entry name" value="Esterase"/>
    <property type="match status" value="1"/>
</dbReference>
<dbReference type="PANTHER" id="PTHR48098">
    <property type="entry name" value="ENTEROCHELIN ESTERASE-RELATED"/>
    <property type="match status" value="1"/>
</dbReference>
<organism evidence="2 3">
    <name type="scientific">Cutibacterium avidum</name>
    <dbReference type="NCBI Taxonomy" id="33010"/>
    <lineage>
        <taxon>Bacteria</taxon>
        <taxon>Bacillati</taxon>
        <taxon>Actinomycetota</taxon>
        <taxon>Actinomycetes</taxon>
        <taxon>Propionibacteriales</taxon>
        <taxon>Propionibacteriaceae</taxon>
        <taxon>Cutibacterium</taxon>
    </lineage>
</organism>